<dbReference type="InterPro" id="IPR008775">
    <property type="entry name" value="Phytyl_CoA_dOase-like"/>
</dbReference>
<keyword evidence="1" id="KW-0223">Dioxygenase</keyword>
<proteinExistence type="predicted"/>
<keyword evidence="2" id="KW-1185">Reference proteome</keyword>
<dbReference type="PANTHER" id="PTHR20883:SF48">
    <property type="entry name" value="ECTOINE DIOXYGENASE"/>
    <property type="match status" value="1"/>
</dbReference>
<gene>
    <name evidence="1" type="ORF">SAMN05660662_2082</name>
</gene>
<dbReference type="EMBL" id="FNBT01000003">
    <property type="protein sequence ID" value="SDF40855.1"/>
    <property type="molecule type" value="Genomic_DNA"/>
</dbReference>
<dbReference type="SUPFAM" id="SSF51197">
    <property type="entry name" value="Clavaminate synthase-like"/>
    <property type="match status" value="1"/>
</dbReference>
<dbReference type="RefSeq" id="WP_091765589.1">
    <property type="nucleotide sequence ID" value="NZ_FNBT01000003.1"/>
</dbReference>
<dbReference type="GO" id="GO:0016706">
    <property type="term" value="F:2-oxoglutarate-dependent dioxygenase activity"/>
    <property type="evidence" value="ECO:0007669"/>
    <property type="project" value="UniProtKB-ARBA"/>
</dbReference>
<dbReference type="Gene3D" id="2.60.120.620">
    <property type="entry name" value="q2cbj1_9rhob like domain"/>
    <property type="match status" value="1"/>
</dbReference>
<dbReference type="STRING" id="1550231.SAMN05660662_2082"/>
<reference evidence="2" key="1">
    <citation type="submission" date="2016-10" db="EMBL/GenBank/DDBJ databases">
        <authorList>
            <person name="Varghese N."/>
            <person name="Submissions S."/>
        </authorList>
    </citation>
    <scope>NUCLEOTIDE SEQUENCE [LARGE SCALE GENOMIC DNA]</scope>
    <source>
        <strain evidence="2">DSM 44268</strain>
    </source>
</reference>
<dbReference type="GO" id="GO:0005506">
    <property type="term" value="F:iron ion binding"/>
    <property type="evidence" value="ECO:0007669"/>
    <property type="project" value="UniProtKB-ARBA"/>
</dbReference>
<dbReference type="AlphaFoldDB" id="A0A1G7KUH8"/>
<dbReference type="OrthoDB" id="9796766at2"/>
<evidence type="ECO:0000313" key="2">
    <source>
        <dbReference type="Proteomes" id="UP000199406"/>
    </source>
</evidence>
<protein>
    <submittedName>
        <fullName evidence="1">Ectoine hydroxylase-related dioxygenase, phytanoyl-CoA dioxygenase (PhyH) family</fullName>
    </submittedName>
</protein>
<evidence type="ECO:0000313" key="1">
    <source>
        <dbReference type="EMBL" id="SDF40855.1"/>
    </source>
</evidence>
<dbReference type="PANTHER" id="PTHR20883">
    <property type="entry name" value="PHYTANOYL-COA DIOXYGENASE DOMAIN CONTAINING 1"/>
    <property type="match status" value="1"/>
</dbReference>
<accession>A0A1G7KUH8</accession>
<organism evidence="1 2">
    <name type="scientific">Blastococcus aurantiacus</name>
    <dbReference type="NCBI Taxonomy" id="1550231"/>
    <lineage>
        <taxon>Bacteria</taxon>
        <taxon>Bacillati</taxon>
        <taxon>Actinomycetota</taxon>
        <taxon>Actinomycetes</taxon>
        <taxon>Geodermatophilales</taxon>
        <taxon>Geodermatophilaceae</taxon>
        <taxon>Blastococcus</taxon>
    </lineage>
</organism>
<dbReference type="Pfam" id="PF05721">
    <property type="entry name" value="PhyH"/>
    <property type="match status" value="1"/>
</dbReference>
<dbReference type="Proteomes" id="UP000199406">
    <property type="component" value="Unassembled WGS sequence"/>
</dbReference>
<keyword evidence="1" id="KW-0560">Oxidoreductase</keyword>
<sequence>MALTREATVEQAVEAVDRDGYVIIEGLMDPEWVAAARADLQRVLAETATGRNSFEGFSTRRVYALFAKTRYFDGPGTHPLVLGVLDHVLGHYQFSAPVGIQIGPGEVAQVLHRDDDVYPLPRTGRDIVVNTMWPLDDFTVANGATRFVPGSHRWEAGRAATEEETTSAVMPAGSVLIYVGNLVHGGGANTTDRPRLGVILEYAASWLRPQENHVLAVPQEIVRELPERLQELLGYNIHPPFLGYVDGRHPRRVLSSS</sequence>
<name>A0A1G7KUH8_9ACTN</name>